<gene>
    <name evidence="2" type="ORF">PVAP13_1KG391805</name>
</gene>
<accession>A0A8T0XKN4</accession>
<sequence>MAGSQGHERISENSKRSLPLAVSFTGRASCPPTTTPADTSTTAKRVRHGLSRAPLLGRRLNKRARSCHVLTPDAPERTRPPRETEEEILVLPNARVQLERVSW</sequence>
<evidence type="ECO:0000313" key="3">
    <source>
        <dbReference type="Proteomes" id="UP000823388"/>
    </source>
</evidence>
<reference evidence="2" key="1">
    <citation type="submission" date="2020-05" db="EMBL/GenBank/DDBJ databases">
        <title>WGS assembly of Panicum virgatum.</title>
        <authorList>
            <person name="Lovell J.T."/>
            <person name="Jenkins J."/>
            <person name="Shu S."/>
            <person name="Juenger T.E."/>
            <person name="Schmutz J."/>
        </authorList>
    </citation>
    <scope>NUCLEOTIDE SEQUENCE</scope>
    <source>
        <strain evidence="2">AP13</strain>
    </source>
</reference>
<name>A0A8T0XKN4_PANVG</name>
<dbReference type="AlphaFoldDB" id="A0A8T0XKN4"/>
<organism evidence="2 3">
    <name type="scientific">Panicum virgatum</name>
    <name type="common">Blackwell switchgrass</name>
    <dbReference type="NCBI Taxonomy" id="38727"/>
    <lineage>
        <taxon>Eukaryota</taxon>
        <taxon>Viridiplantae</taxon>
        <taxon>Streptophyta</taxon>
        <taxon>Embryophyta</taxon>
        <taxon>Tracheophyta</taxon>
        <taxon>Spermatophyta</taxon>
        <taxon>Magnoliopsida</taxon>
        <taxon>Liliopsida</taxon>
        <taxon>Poales</taxon>
        <taxon>Poaceae</taxon>
        <taxon>PACMAD clade</taxon>
        <taxon>Panicoideae</taxon>
        <taxon>Panicodae</taxon>
        <taxon>Paniceae</taxon>
        <taxon>Panicinae</taxon>
        <taxon>Panicum</taxon>
        <taxon>Panicum sect. Hiantes</taxon>
    </lineage>
</organism>
<evidence type="ECO:0000313" key="2">
    <source>
        <dbReference type="EMBL" id="KAG2660027.1"/>
    </source>
</evidence>
<evidence type="ECO:0000256" key="1">
    <source>
        <dbReference type="SAM" id="MobiDB-lite"/>
    </source>
</evidence>
<keyword evidence="3" id="KW-1185">Reference proteome</keyword>
<feature type="region of interest" description="Disordered" evidence="1">
    <location>
        <begin position="24"/>
        <end position="47"/>
    </location>
</feature>
<proteinExistence type="predicted"/>
<dbReference type="EMBL" id="CM029037">
    <property type="protein sequence ID" value="KAG2660027.1"/>
    <property type="molecule type" value="Genomic_DNA"/>
</dbReference>
<protein>
    <submittedName>
        <fullName evidence="2">Uncharacterized protein</fullName>
    </submittedName>
</protein>
<dbReference type="Proteomes" id="UP000823388">
    <property type="component" value="Chromosome 1K"/>
</dbReference>
<comment type="caution">
    <text evidence="2">The sequence shown here is derived from an EMBL/GenBank/DDBJ whole genome shotgun (WGS) entry which is preliminary data.</text>
</comment>
<feature type="compositionally biased region" description="Low complexity" evidence="1">
    <location>
        <begin position="28"/>
        <end position="43"/>
    </location>
</feature>